<name>Q1IMZ5_KORVE</name>
<feature type="transmembrane region" description="Helical" evidence="1">
    <location>
        <begin position="122"/>
        <end position="139"/>
    </location>
</feature>
<feature type="transmembrane region" description="Helical" evidence="1">
    <location>
        <begin position="208"/>
        <end position="225"/>
    </location>
</feature>
<dbReference type="AlphaFoldDB" id="Q1IMZ5"/>
<feature type="transmembrane region" description="Helical" evidence="1">
    <location>
        <begin position="172"/>
        <end position="196"/>
    </location>
</feature>
<accession>Q1IMZ5</accession>
<dbReference type="OrthoDB" id="127630at2"/>
<evidence type="ECO:0000256" key="1">
    <source>
        <dbReference type="SAM" id="Phobius"/>
    </source>
</evidence>
<feature type="transmembrane region" description="Helical" evidence="1">
    <location>
        <begin position="253"/>
        <end position="273"/>
    </location>
</feature>
<proteinExistence type="predicted"/>
<evidence type="ECO:0008006" key="4">
    <source>
        <dbReference type="Google" id="ProtNLM"/>
    </source>
</evidence>
<sequence length="485" mass="54131">MNDRETQQSAILNALRWLRAHWLAFLICSGAILIPCFWHQQVQAADLGSHLYNAWLSQSVERDLLPGLSLEPLHTNILIDLLLGKLLPSVGVVATQRIVASLCVLVFFWGAFALASAAAREAAWSVVPLLAMFAYGVIFHWGFLNFYLSVGFSLFALAIVVCGNLREFLLLPVLLVLSALAHPMGAACLVALAIYLIGLRWLSLRSQLFLTSALLALAFVLRWYVVRHVEVLPREISQFWLLGADQLYVFGRGYLWISGATLTLCAMCIALAWRRERHSKWLQFYLVIALVVCFAPGGLHSEDTFGMMGFLPDRGSLYSAVALTVLVANCRPRLWFPVATAALAVPFFAALHHDTGILQQRVQIVSALVRQQPEGRRMISLVQPVPGWRIHEDHSVDRACIGYCYSYTNYEPSTSQFRLRAEPDNRFVLVDNDAIDRIKEGQYVIQPRDLPVSQIYACGDHVNDLCVAELHAGQKNGDLPHLTAP</sequence>
<evidence type="ECO:0000313" key="2">
    <source>
        <dbReference type="EMBL" id="ABF41755.1"/>
    </source>
</evidence>
<organism evidence="2 3">
    <name type="scientific">Koribacter versatilis (strain Ellin345)</name>
    <dbReference type="NCBI Taxonomy" id="204669"/>
    <lineage>
        <taxon>Bacteria</taxon>
        <taxon>Pseudomonadati</taxon>
        <taxon>Acidobacteriota</taxon>
        <taxon>Terriglobia</taxon>
        <taxon>Terriglobales</taxon>
        <taxon>Candidatus Korobacteraceae</taxon>
        <taxon>Candidatus Korobacter</taxon>
    </lineage>
</organism>
<feature type="transmembrane region" description="Helical" evidence="1">
    <location>
        <begin position="20"/>
        <end position="38"/>
    </location>
</feature>
<feature type="transmembrane region" description="Helical" evidence="1">
    <location>
        <begin position="282"/>
        <end position="299"/>
    </location>
</feature>
<keyword evidence="3" id="KW-1185">Reference proteome</keyword>
<gene>
    <name evidence="2" type="ordered locus">Acid345_2754</name>
</gene>
<keyword evidence="1" id="KW-1133">Transmembrane helix</keyword>
<dbReference type="EnsemblBacteria" id="ABF41755">
    <property type="protein sequence ID" value="ABF41755"/>
    <property type="gene ID" value="Acid345_2754"/>
</dbReference>
<protein>
    <recommendedName>
        <fullName evidence="4">Glycosyltransferase RgtA/B/C/D-like domain-containing protein</fullName>
    </recommendedName>
</protein>
<dbReference type="eggNOG" id="ENOG5033U95">
    <property type="taxonomic scope" value="Bacteria"/>
</dbReference>
<dbReference type="KEGG" id="aba:Acid345_2754"/>
<feature type="transmembrane region" description="Helical" evidence="1">
    <location>
        <begin position="334"/>
        <end position="351"/>
    </location>
</feature>
<keyword evidence="1" id="KW-0472">Membrane</keyword>
<dbReference type="EMBL" id="CP000360">
    <property type="protein sequence ID" value="ABF41755.1"/>
    <property type="molecule type" value="Genomic_DNA"/>
</dbReference>
<dbReference type="HOGENOM" id="CLU_557673_0_0_0"/>
<evidence type="ECO:0000313" key="3">
    <source>
        <dbReference type="Proteomes" id="UP000002432"/>
    </source>
</evidence>
<dbReference type="Proteomes" id="UP000002432">
    <property type="component" value="Chromosome"/>
</dbReference>
<feature type="transmembrane region" description="Helical" evidence="1">
    <location>
        <begin position="98"/>
        <end position="116"/>
    </location>
</feature>
<dbReference type="RefSeq" id="WP_011523556.1">
    <property type="nucleotide sequence ID" value="NC_008009.1"/>
</dbReference>
<keyword evidence="1" id="KW-0812">Transmembrane</keyword>
<reference evidence="2 3" key="1">
    <citation type="journal article" date="2009" name="Appl. Environ. Microbiol.">
        <title>Three genomes from the phylum Acidobacteria provide insight into the lifestyles of these microorganisms in soils.</title>
        <authorList>
            <person name="Ward N.L."/>
            <person name="Challacombe J.F."/>
            <person name="Janssen P.H."/>
            <person name="Henrissat B."/>
            <person name="Coutinho P.M."/>
            <person name="Wu M."/>
            <person name="Xie G."/>
            <person name="Haft D.H."/>
            <person name="Sait M."/>
            <person name="Badger J."/>
            <person name="Barabote R.D."/>
            <person name="Bradley B."/>
            <person name="Brettin T.S."/>
            <person name="Brinkac L.M."/>
            <person name="Bruce D."/>
            <person name="Creasy T."/>
            <person name="Daugherty S.C."/>
            <person name="Davidsen T.M."/>
            <person name="DeBoy R.T."/>
            <person name="Detter J.C."/>
            <person name="Dodson R.J."/>
            <person name="Durkin A.S."/>
            <person name="Ganapathy A."/>
            <person name="Gwinn-Giglio M."/>
            <person name="Han C.S."/>
            <person name="Khouri H."/>
            <person name="Kiss H."/>
            <person name="Kothari S.P."/>
            <person name="Madupu R."/>
            <person name="Nelson K.E."/>
            <person name="Nelson W.C."/>
            <person name="Paulsen I."/>
            <person name="Penn K."/>
            <person name="Ren Q."/>
            <person name="Rosovitz M.J."/>
            <person name="Selengut J.D."/>
            <person name="Shrivastava S."/>
            <person name="Sullivan S.A."/>
            <person name="Tapia R."/>
            <person name="Thompson L.S."/>
            <person name="Watkins K.L."/>
            <person name="Yang Q."/>
            <person name="Yu C."/>
            <person name="Zafar N."/>
            <person name="Zhou L."/>
            <person name="Kuske C.R."/>
        </authorList>
    </citation>
    <scope>NUCLEOTIDE SEQUENCE [LARGE SCALE GENOMIC DNA]</scope>
    <source>
        <strain evidence="2 3">Ellin345</strain>
    </source>
</reference>